<evidence type="ECO:0000313" key="62">
    <source>
        <dbReference type="Proteomes" id="UP000286181"/>
    </source>
</evidence>
<dbReference type="Proteomes" id="UP001197847">
    <property type="component" value="Unassembled WGS sequence"/>
</dbReference>
<evidence type="ECO:0000313" key="40">
    <source>
        <dbReference type="Proteomes" id="UP000095384"/>
    </source>
</evidence>
<dbReference type="Proteomes" id="UP000285209">
    <property type="component" value="Unassembled WGS sequence"/>
</dbReference>
<dbReference type="EMBL" id="QSEN01000012">
    <property type="protein sequence ID" value="RGZ75081.1"/>
    <property type="molecule type" value="Genomic_DNA"/>
</dbReference>
<evidence type="ECO:0000313" key="56">
    <source>
        <dbReference type="Proteomes" id="UP000284296"/>
    </source>
</evidence>
<dbReference type="EMBL" id="QRKN01000002">
    <property type="protein sequence ID" value="RHI24278.1"/>
    <property type="molecule type" value="Genomic_DNA"/>
</dbReference>
<evidence type="ECO:0000313" key="30">
    <source>
        <dbReference type="EMBL" id="RHD98056.1"/>
    </source>
</evidence>
<dbReference type="InterPro" id="IPR036736">
    <property type="entry name" value="ACP-like_sf"/>
</dbReference>
<dbReference type="EMBL" id="JAQLYE010000001">
    <property type="protein sequence ID" value="MDB8016472.1"/>
    <property type="molecule type" value="Genomic_DNA"/>
</dbReference>
<organism evidence="2 39">
    <name type="scientific">Agathobacter rectalis</name>
    <dbReference type="NCBI Taxonomy" id="39491"/>
    <lineage>
        <taxon>Bacteria</taxon>
        <taxon>Bacillati</taxon>
        <taxon>Bacillota</taxon>
        <taxon>Clostridia</taxon>
        <taxon>Lachnospirales</taxon>
        <taxon>Lachnospiraceae</taxon>
        <taxon>Agathobacter</taxon>
    </lineage>
</organism>
<evidence type="ECO:0000313" key="37">
    <source>
        <dbReference type="EMBL" id="TYL58078.1"/>
    </source>
</evidence>
<evidence type="ECO:0000313" key="35">
    <source>
        <dbReference type="EMBL" id="RHL29885.1"/>
    </source>
</evidence>
<dbReference type="EMBL" id="CVRQ01000022">
    <property type="protein sequence ID" value="CRL39238.1"/>
    <property type="molecule type" value="Genomic_DNA"/>
</dbReference>
<dbReference type="EMBL" id="QRPB01000010">
    <property type="protein sequence ID" value="RHL78683.1"/>
    <property type="molecule type" value="Genomic_DNA"/>
</dbReference>
<dbReference type="Proteomes" id="UP000260758">
    <property type="component" value="Unassembled WGS sequence"/>
</dbReference>
<dbReference type="EMBL" id="WKQV01000003">
    <property type="protein sequence ID" value="MSD26273.1"/>
    <property type="molecule type" value="Genomic_DNA"/>
</dbReference>
<reference evidence="68 69" key="5">
    <citation type="journal article" date="2019" name="Nat. Med.">
        <title>A library of human gut bacterial isolates paired with longitudinal multiomics data enables mechanistic microbiome research.</title>
        <authorList>
            <person name="Poyet M."/>
            <person name="Groussin M."/>
            <person name="Gibbons S.M."/>
            <person name="Avila-Pacheco J."/>
            <person name="Jiang X."/>
            <person name="Kearney S.M."/>
            <person name="Perrotta A.R."/>
            <person name="Berdy B."/>
            <person name="Zhao S."/>
            <person name="Lieberman T.D."/>
            <person name="Swanson P.K."/>
            <person name="Smith M."/>
            <person name="Roesemann S."/>
            <person name="Alexander J.E."/>
            <person name="Rich S.A."/>
            <person name="Livny J."/>
            <person name="Vlamakis H."/>
            <person name="Clish C."/>
            <person name="Bullock K."/>
            <person name="Deik A."/>
            <person name="Scott J."/>
            <person name="Pierce K.A."/>
            <person name="Xavier R.J."/>
            <person name="Alm E.J."/>
        </authorList>
    </citation>
    <scope>NUCLEOTIDE SEQUENCE [LARGE SCALE GENOMIC DNA]</scope>
    <source>
        <strain evidence="10 69">BIOML-A11</strain>
        <strain evidence="11 68">BIOML-A5</strain>
    </source>
</reference>
<dbReference type="Proteomes" id="UP000283297">
    <property type="component" value="Unassembled WGS sequence"/>
</dbReference>
<evidence type="ECO:0000313" key="31">
    <source>
        <dbReference type="EMBL" id="RHE31649.1"/>
    </source>
</evidence>
<evidence type="ECO:0000313" key="59">
    <source>
        <dbReference type="Proteomes" id="UP000285290"/>
    </source>
</evidence>
<dbReference type="RefSeq" id="WP_012743481.1">
    <property type="nucleotide sequence ID" value="NZ_CP092643.1"/>
</dbReference>
<evidence type="ECO:0000313" key="46">
    <source>
        <dbReference type="Proteomes" id="UP000260758"/>
    </source>
</evidence>
<dbReference type="Proteomes" id="UP001193756">
    <property type="component" value="Unassembled WGS sequence"/>
</dbReference>
<dbReference type="Proteomes" id="UP000479563">
    <property type="component" value="Unassembled WGS sequence"/>
</dbReference>
<evidence type="ECO:0000313" key="4">
    <source>
        <dbReference type="EMBL" id="CUN93916.1"/>
    </source>
</evidence>
<evidence type="ECO:0000313" key="48">
    <source>
        <dbReference type="Proteomes" id="UP000261052"/>
    </source>
</evidence>
<evidence type="ECO:0000313" key="53">
    <source>
        <dbReference type="Proteomes" id="UP000283501"/>
    </source>
</evidence>
<dbReference type="Gene3D" id="1.10.1200.10">
    <property type="entry name" value="ACP-like"/>
    <property type="match status" value="1"/>
</dbReference>
<reference evidence="12" key="9">
    <citation type="submission" date="2020-02" db="EMBL/GenBank/DDBJ databases">
        <authorList>
            <person name="Littmann E."/>
            <person name="Sorbara M."/>
        </authorList>
    </citation>
    <scope>NUCLEOTIDE SEQUENCE</scope>
    <source>
        <strain evidence="13">MSK.16.45</strain>
        <strain evidence="12">MSK.17.79</strain>
    </source>
</reference>
<dbReference type="Proteomes" id="UP000285290">
    <property type="component" value="Unassembled WGS sequence"/>
</dbReference>
<evidence type="ECO:0000313" key="25">
    <source>
        <dbReference type="EMBL" id="RGZ75081.1"/>
    </source>
</evidence>
<dbReference type="Proteomes" id="UP000324327">
    <property type="component" value="Unassembled WGS sequence"/>
</dbReference>
<evidence type="ECO:0000313" key="23">
    <source>
        <dbReference type="EMBL" id="RGW89726.1"/>
    </source>
</evidence>
<dbReference type="Proteomes" id="UP000095673">
    <property type="component" value="Unassembled WGS sequence"/>
</dbReference>
<dbReference type="InterPro" id="IPR009081">
    <property type="entry name" value="PP-bd_ACP"/>
</dbReference>
<gene>
    <name evidence="36" type="ORF">DW001_09380</name>
    <name evidence="35" type="ORF">DW028_04495</name>
    <name evidence="34" type="ORF">DW038_07385</name>
    <name evidence="33" type="ORF">DW172_04415</name>
    <name evidence="32" type="ORF">DW703_05280</name>
    <name evidence="31" type="ORF">DW753_09620</name>
    <name evidence="30" type="ORF">DW775_00775</name>
    <name evidence="29" type="ORF">DW848_04620</name>
    <name evidence="28" type="ORF">DW912_11845</name>
    <name evidence="27" type="ORF">DW948_02135</name>
    <name evidence="26" type="ORF">DW967_04865</name>
    <name evidence="25" type="ORF">DW975_08015</name>
    <name evidence="23" type="ORF">DWV45_01215</name>
    <name evidence="22" type="ORF">DWV78_07015</name>
    <name evidence="21" type="ORF">DWX06_07535</name>
    <name evidence="20" type="ORF">DWY38_10275</name>
    <name evidence="24" type="ORF">DXA03_06790</name>
    <name evidence="19" type="ORF">DXB72_03500</name>
    <name evidence="18" type="ORF">DXB99_17575</name>
    <name evidence="17" type="ORF">DXC13_02360</name>
    <name evidence="16" type="ORF">DXD13_02325</name>
    <name evidence="15" type="ORF">DXD95_02105</name>
    <name evidence="4" type="ORF">ERS852417_01272</name>
    <name evidence="5" type="ORF">ERS852497_01337</name>
    <name evidence="3" type="ORF">ERS852580_00399</name>
    <name evidence="38" type="ORF">FYL31_09305</name>
    <name evidence="37" type="ORF">FYL37_07655</name>
    <name evidence="13" type="ORF">G4312_04470</name>
    <name evidence="12" type="ORF">G4319_02650</name>
    <name evidence="10" type="ORF">GKE07_02155</name>
    <name evidence="11" type="ORF">GKE44_03600</name>
    <name evidence="14" type="ORF">LD38_08835</name>
    <name evidence="6" type="ORF">LIZ56_06270</name>
    <name evidence="7" type="ORF">LIZ82_03225</name>
    <name evidence="8" type="ORF">LK487_04690</name>
    <name evidence="9" type="ORF">PNE45_00305</name>
    <name evidence="2" type="ORF">T1815_20361</name>
</gene>
<evidence type="ECO:0000313" key="63">
    <source>
        <dbReference type="Proteomes" id="UP000286220"/>
    </source>
</evidence>
<dbReference type="Proteomes" id="UP001197741">
    <property type="component" value="Unassembled WGS sequence"/>
</dbReference>
<dbReference type="Proteomes" id="UP000266066">
    <property type="component" value="Unassembled WGS sequence"/>
</dbReference>
<dbReference type="EMBL" id="QSHU01000004">
    <property type="protein sequence ID" value="RHC40422.1"/>
    <property type="molecule type" value="Genomic_DNA"/>
</dbReference>
<evidence type="ECO:0000313" key="8">
    <source>
        <dbReference type="EMBL" id="MCC2746340.1"/>
    </source>
</evidence>
<evidence type="ECO:0000313" key="32">
    <source>
        <dbReference type="EMBL" id="RHF05786.1"/>
    </source>
</evidence>
<evidence type="ECO:0000313" key="21">
    <source>
        <dbReference type="EMBL" id="RGT81554.1"/>
    </source>
</evidence>
<evidence type="ECO:0000313" key="36">
    <source>
        <dbReference type="EMBL" id="RHL78683.1"/>
    </source>
</evidence>
<dbReference type="OMA" id="FARFIMD"/>
<evidence type="ECO:0000313" key="9">
    <source>
        <dbReference type="EMBL" id="MDB8016472.1"/>
    </source>
</evidence>
<evidence type="ECO:0000313" key="58">
    <source>
        <dbReference type="Proteomes" id="UP000285209"/>
    </source>
</evidence>
<evidence type="ECO:0000313" key="41">
    <source>
        <dbReference type="Proteomes" id="UP000095602"/>
    </source>
</evidence>
<dbReference type="EMBL" id="CYYW01000007">
    <property type="protein sequence ID" value="CUN93916.1"/>
    <property type="molecule type" value="Genomic_DNA"/>
</dbReference>
<dbReference type="EMBL" id="VSTF01000009">
    <property type="protein sequence ID" value="TYL58879.1"/>
    <property type="molecule type" value="Genomic_DNA"/>
</dbReference>
<dbReference type="EMBL" id="QSKY01000005">
    <property type="protein sequence ID" value="RHF05786.1"/>
    <property type="molecule type" value="Genomic_DNA"/>
</dbReference>
<proteinExistence type="predicted"/>
<evidence type="ECO:0000313" key="65">
    <source>
        <dbReference type="Proteomes" id="UP000286581"/>
    </source>
</evidence>
<reference evidence="14 43" key="1">
    <citation type="submission" date="2014-09" db="EMBL/GenBank/DDBJ databases">
        <title>Butyrate-producing bacteria isolated from human gut.</title>
        <authorList>
            <person name="Zhang Q."/>
            <person name="Zhao L."/>
        </authorList>
    </citation>
    <scope>NUCLEOTIDE SEQUENCE [LARGE SCALE GENOMIC DNA]</scope>
    <source>
        <strain evidence="14 43">R22</strain>
    </source>
</reference>
<evidence type="ECO:0000313" key="20">
    <source>
        <dbReference type="EMBL" id="RGR53865.1"/>
    </source>
</evidence>
<reference evidence="66 67" key="6">
    <citation type="submission" date="2019-08" db="EMBL/GenBank/DDBJ databases">
        <authorList>
            <person name="Duncan S."/>
            <person name="Walker A."/>
        </authorList>
    </citation>
    <scope>NUCLEOTIDE SEQUENCE [LARGE SCALE GENOMIC DNA]</scope>
    <source>
        <strain evidence="37 66">L2-21</strain>
        <strain evidence="38 67">T3WBe13</strain>
    </source>
</reference>
<evidence type="ECO:0000313" key="66">
    <source>
        <dbReference type="Proteomes" id="UP000324325"/>
    </source>
</evidence>
<dbReference type="Proteomes" id="UP000284296">
    <property type="component" value="Unassembled WGS sequence"/>
</dbReference>
<evidence type="ECO:0000313" key="55">
    <source>
        <dbReference type="Proteomes" id="UP000283721"/>
    </source>
</evidence>
<evidence type="ECO:0000313" key="69">
    <source>
        <dbReference type="Proteomes" id="UP000479563"/>
    </source>
</evidence>
<evidence type="ECO:0000313" key="44">
    <source>
        <dbReference type="Proteomes" id="UP000260642"/>
    </source>
</evidence>
<dbReference type="Proteomes" id="UP000260717">
    <property type="component" value="Unassembled WGS sequence"/>
</dbReference>
<evidence type="ECO:0000313" key="39">
    <source>
        <dbReference type="Proteomes" id="UP000049472"/>
    </source>
</evidence>
<dbReference type="Proteomes" id="UP000283721">
    <property type="component" value="Unassembled WGS sequence"/>
</dbReference>
<dbReference type="EMBL" id="QSFB01000002">
    <property type="protein sequence ID" value="RHA16143.1"/>
    <property type="molecule type" value="Genomic_DNA"/>
</dbReference>
<evidence type="ECO:0000313" key="64">
    <source>
        <dbReference type="Proteomes" id="UP000286341"/>
    </source>
</evidence>
<dbReference type="Proteomes" id="UP000286581">
    <property type="component" value="Unassembled WGS sequence"/>
</dbReference>
<dbReference type="PROSITE" id="PS50075">
    <property type="entry name" value="CARRIER"/>
    <property type="match status" value="1"/>
</dbReference>
<dbReference type="EMBL" id="QSOB01000002">
    <property type="protein sequence ID" value="RGI70480.1"/>
    <property type="molecule type" value="Genomic_DNA"/>
</dbReference>
<reference evidence="66 67" key="7">
    <citation type="submission" date="2019-09" db="EMBL/GenBank/DDBJ databases">
        <title>Strain-level analysis of Eubacterium rectale using genomes from metagenomes.</title>
        <authorList>
            <person name="Karcher N."/>
            <person name="Segata N."/>
        </authorList>
    </citation>
    <scope>NUCLEOTIDE SEQUENCE [LARGE SCALE GENOMIC DNA]</scope>
    <source>
        <strain evidence="37 66">L2-21</strain>
        <strain evidence="38 67">T3WBe13</strain>
    </source>
</reference>
<evidence type="ECO:0000313" key="60">
    <source>
        <dbReference type="Proteomes" id="UP000285865"/>
    </source>
</evidence>
<reference evidence="9" key="12">
    <citation type="submission" date="2023-01" db="EMBL/GenBank/DDBJ databases">
        <title>Human gut microbiome strain richness.</title>
        <authorList>
            <person name="Chen-Liaw A."/>
        </authorList>
    </citation>
    <scope>NUCLEOTIDE SEQUENCE</scope>
    <source>
        <strain evidence="9">1001283st1_D2_1001283B150209_150212</strain>
    </source>
</reference>
<dbReference type="EMBL" id="JAJFBX010000004">
    <property type="protein sequence ID" value="MCC2746340.1"/>
    <property type="molecule type" value="Genomic_DNA"/>
</dbReference>
<dbReference type="EMBL" id="QROF01000005">
    <property type="protein sequence ID" value="RHL04849.1"/>
    <property type="molecule type" value="Genomic_DNA"/>
</dbReference>
<dbReference type="EMBL" id="QSFZ01000013">
    <property type="protein sequence ID" value="RHA90615.1"/>
    <property type="molecule type" value="Genomic_DNA"/>
</dbReference>
<dbReference type="Proteomes" id="UP000286220">
    <property type="component" value="Unassembled WGS sequence"/>
</dbReference>
<feature type="domain" description="Carrier" evidence="1">
    <location>
        <begin position="1"/>
        <end position="74"/>
    </location>
</feature>
<dbReference type="Proteomes" id="UP000260970">
    <property type="component" value="Unassembled WGS sequence"/>
</dbReference>
<evidence type="ECO:0000313" key="24">
    <source>
        <dbReference type="EMBL" id="RGZ18874.1"/>
    </source>
</evidence>
<evidence type="ECO:0000313" key="52">
    <source>
        <dbReference type="Proteomes" id="UP000283431"/>
    </source>
</evidence>
<evidence type="ECO:0000313" key="51">
    <source>
        <dbReference type="Proteomes" id="UP000283297"/>
    </source>
</evidence>
<evidence type="ECO:0000313" key="7">
    <source>
        <dbReference type="EMBL" id="MCB6959914.1"/>
    </source>
</evidence>
<dbReference type="Proteomes" id="UP000261052">
    <property type="component" value="Unassembled WGS sequence"/>
</dbReference>
<reference evidence="44 45" key="4">
    <citation type="submission" date="2018-08" db="EMBL/GenBank/DDBJ databases">
        <title>A genome reference for cultivated species of the human gut microbiota.</title>
        <authorList>
            <person name="Zou Y."/>
            <person name="Xue W."/>
            <person name="Luo G."/>
        </authorList>
    </citation>
    <scope>NUCLEOTIDE SEQUENCE [LARGE SCALE GENOMIC DNA]</scope>
    <source>
        <strain evidence="23 54">AF06-19</strain>
        <strain evidence="22 65">AF12-8</strain>
        <strain evidence="21 56">AF18-16LB</strain>
        <strain evidence="20 49">AF25-15</strain>
        <strain evidence="36 50">AF36-2BH</strain>
        <strain evidence="35 51">AF38-24</strain>
        <strain evidence="34 62">AF39-14AC</strain>
        <strain evidence="33 60">AM16-11</strain>
        <strain evidence="32 53">AM26-2LB</strain>
        <strain evidence="31 59">AM29-10</strain>
        <strain evidence="30 57">AM30-13AC</strain>
        <strain evidence="29 61">AM36-3AA</strain>
        <strain evidence="28 63">AM42-17AT</strain>
        <strain evidence="27 64">AM44-1AT</strain>
        <strain evidence="26 55">AM47-6BH</strain>
        <strain evidence="25 52">AM48-7</strain>
        <strain evidence="24 58">AM54-25XD</strain>
        <strain evidence="19 47">OM05-6AA</strain>
        <strain evidence="18 46">OM07-13</strain>
        <strain evidence="17 45">OM08-12AT</strain>
        <strain evidence="16 48">TF11-15AC</strain>
        <strain evidence="15 44">TM10-3</strain>
    </source>
</reference>
<dbReference type="Proteomes" id="UP000095602">
    <property type="component" value="Unassembled WGS sequence"/>
</dbReference>
<dbReference type="EMBL" id="WKQP01000002">
    <property type="protein sequence ID" value="MSC59044.1"/>
    <property type="molecule type" value="Genomic_DNA"/>
</dbReference>
<dbReference type="EMBL" id="JAJCJK010000007">
    <property type="protein sequence ID" value="MCB6938017.1"/>
    <property type="molecule type" value="Genomic_DNA"/>
</dbReference>
<evidence type="ECO:0000313" key="22">
    <source>
        <dbReference type="EMBL" id="RGW40070.1"/>
    </source>
</evidence>
<reference evidence="6" key="10">
    <citation type="submission" date="2021-10" db="EMBL/GenBank/DDBJ databases">
        <title>Collection of gut derived symbiotic bacterial strains cultured from healthy donors.</title>
        <authorList>
            <person name="Lin H."/>
            <person name="Littmann E."/>
            <person name="Kohout C."/>
            <person name="Pamer E.G."/>
        </authorList>
    </citation>
    <scope>NUCLEOTIDE SEQUENCE</scope>
    <source>
        <strain evidence="7">DFI.7.28A</strain>
        <strain evidence="6">DFI.9.42</strain>
    </source>
</reference>
<evidence type="ECO:0000313" key="49">
    <source>
        <dbReference type="Proteomes" id="UP000266066"/>
    </source>
</evidence>
<evidence type="ECO:0000313" key="6">
    <source>
        <dbReference type="EMBL" id="MCB6938017.1"/>
    </source>
</evidence>
<evidence type="ECO:0000313" key="27">
    <source>
        <dbReference type="EMBL" id="RHA16143.1"/>
    </source>
</evidence>
<dbReference type="EMBL" id="CZAJ01000010">
    <property type="protein sequence ID" value="CUO93690.1"/>
    <property type="molecule type" value="Genomic_DNA"/>
</dbReference>
<dbReference type="Proteomes" id="UP001193670">
    <property type="component" value="Unassembled WGS sequence"/>
</dbReference>
<evidence type="ECO:0000313" key="42">
    <source>
        <dbReference type="Proteomes" id="UP000095673"/>
    </source>
</evidence>
<dbReference type="EMBL" id="QRUJ01000010">
    <property type="protein sequence ID" value="RGR53865.1"/>
    <property type="molecule type" value="Genomic_DNA"/>
</dbReference>
<evidence type="ECO:0000313" key="67">
    <source>
        <dbReference type="Proteomes" id="UP000324327"/>
    </source>
</evidence>
<evidence type="ECO:0000313" key="28">
    <source>
        <dbReference type="EMBL" id="RHA90615.1"/>
    </source>
</evidence>
<dbReference type="Proteomes" id="UP000285865">
    <property type="component" value="Unassembled WGS sequence"/>
</dbReference>
<evidence type="ECO:0000313" key="14">
    <source>
        <dbReference type="EMBL" id="PWE83581.1"/>
    </source>
</evidence>
<evidence type="ECO:0000313" key="47">
    <source>
        <dbReference type="Proteomes" id="UP000260970"/>
    </source>
</evidence>
<dbReference type="OrthoDB" id="9812291at2"/>
<accession>A0A0M6WP24</accession>
<dbReference type="EMBL" id="QSQP01000002">
    <property type="protein sequence ID" value="RGK45059.1"/>
    <property type="molecule type" value="Genomic_DNA"/>
</dbReference>
<dbReference type="EMBL" id="JAAIMP010000004">
    <property type="protein sequence ID" value="NSC76549.1"/>
    <property type="molecule type" value="Genomic_DNA"/>
</dbReference>
<dbReference type="EMBL" id="QSTP01000030">
    <property type="protein sequence ID" value="RGM66568.1"/>
    <property type="molecule type" value="Genomic_DNA"/>
</dbReference>
<evidence type="ECO:0000313" key="29">
    <source>
        <dbReference type="EMBL" id="RHC40422.1"/>
    </source>
</evidence>
<name>A0A0M6WP24_9FIRM</name>
<dbReference type="Proteomes" id="UP000095384">
    <property type="component" value="Unassembled WGS sequence"/>
</dbReference>
<evidence type="ECO:0000313" key="19">
    <source>
        <dbReference type="EMBL" id="RGN25575.1"/>
    </source>
</evidence>
<evidence type="ECO:0000313" key="68">
    <source>
        <dbReference type="Proteomes" id="UP000465607"/>
    </source>
</evidence>
<evidence type="ECO:0000313" key="10">
    <source>
        <dbReference type="EMBL" id="MSC59044.1"/>
    </source>
</evidence>
<evidence type="ECO:0000313" key="33">
    <source>
        <dbReference type="EMBL" id="RHI24278.1"/>
    </source>
</evidence>
<dbReference type="SUPFAM" id="SSF47336">
    <property type="entry name" value="ACP-like"/>
    <property type="match status" value="1"/>
</dbReference>
<evidence type="ECO:0000313" key="11">
    <source>
        <dbReference type="EMBL" id="MSD26273.1"/>
    </source>
</evidence>
<dbReference type="Proteomes" id="UP000286341">
    <property type="component" value="Unassembled WGS sequence"/>
</dbReference>
<evidence type="ECO:0000313" key="38">
    <source>
        <dbReference type="EMBL" id="TYL58879.1"/>
    </source>
</evidence>
<dbReference type="Proteomes" id="UP000465607">
    <property type="component" value="Unassembled WGS sequence"/>
</dbReference>
<dbReference type="EMBL" id="QSDV01000008">
    <property type="protein sequence ID" value="RGZ18874.1"/>
    <property type="molecule type" value="Genomic_DNA"/>
</dbReference>
<evidence type="ECO:0000313" key="50">
    <source>
        <dbReference type="Proteomes" id="UP000266698"/>
    </source>
</evidence>
<dbReference type="Proteomes" id="UP000245905">
    <property type="component" value="Unassembled WGS sequence"/>
</dbReference>
<dbReference type="Proteomes" id="UP000049472">
    <property type="component" value="Unassembled WGS sequence"/>
</dbReference>
<reference evidence="2" key="3">
    <citation type="submission" date="2015-05" db="EMBL/GenBank/DDBJ databases">
        <authorList>
            <person name="Wang D.B."/>
            <person name="Wang M."/>
        </authorList>
    </citation>
    <scope>NUCLEOTIDE SEQUENCE [LARGE SCALE GENOMIC DNA]</scope>
    <source>
        <strain evidence="2">T1-815</strain>
    </source>
</reference>
<evidence type="ECO:0000313" key="13">
    <source>
        <dbReference type="EMBL" id="NSC76549.1"/>
    </source>
</evidence>
<evidence type="ECO:0000259" key="1">
    <source>
        <dbReference type="PROSITE" id="PS50075"/>
    </source>
</evidence>
<dbReference type="AlphaFoldDB" id="A0A0M6WP24"/>
<evidence type="ECO:0000313" key="18">
    <source>
        <dbReference type="EMBL" id="RGM66568.1"/>
    </source>
</evidence>
<dbReference type="Proteomes" id="UP000260642">
    <property type="component" value="Unassembled WGS sequence"/>
</dbReference>
<dbReference type="GeneID" id="86989392"/>
<reference evidence="39" key="2">
    <citation type="submission" date="2015-05" db="EMBL/GenBank/DDBJ databases">
        <authorList>
            <consortium name="Pathogen Informatics"/>
        </authorList>
    </citation>
    <scope>NUCLEOTIDE SEQUENCE [LARGE SCALE GENOMIC DNA]</scope>
    <source>
        <strain evidence="4 40">2789STDY5608860</strain>
        <strain evidence="5 41">2789STDY5834884</strain>
        <strain evidence="3 42">2789STDY5834968</strain>
        <strain evidence="39">T1-815</strain>
    </source>
</reference>
<dbReference type="EMBL" id="QRXG01000010">
    <property type="protein sequence ID" value="RGT81554.1"/>
    <property type="molecule type" value="Genomic_DNA"/>
</dbReference>
<dbReference type="EMBL" id="JAAILW010000003">
    <property type="protein sequence ID" value="NSC26253.1"/>
    <property type="molecule type" value="Genomic_DNA"/>
</dbReference>
<protein>
    <submittedName>
        <fullName evidence="3 6">Acyl carrier protein</fullName>
    </submittedName>
</protein>
<dbReference type="Proteomes" id="UP000286181">
    <property type="component" value="Unassembled WGS sequence"/>
</dbReference>
<evidence type="ECO:0000313" key="15">
    <source>
        <dbReference type="EMBL" id="RGI70480.1"/>
    </source>
</evidence>
<evidence type="ECO:0000313" key="45">
    <source>
        <dbReference type="Proteomes" id="UP000260717"/>
    </source>
</evidence>
<evidence type="ECO:0000313" key="5">
    <source>
        <dbReference type="EMBL" id="CUO93690.1"/>
    </source>
</evidence>
<dbReference type="Proteomes" id="UP000283501">
    <property type="component" value="Unassembled WGS sequence"/>
</dbReference>
<dbReference type="EMBL" id="QSKC01000011">
    <property type="protein sequence ID" value="RHE31649.1"/>
    <property type="molecule type" value="Genomic_DNA"/>
</dbReference>
<dbReference type="Proteomes" id="UP000283431">
    <property type="component" value="Unassembled WGS sequence"/>
</dbReference>
<dbReference type="EMBL" id="VSTG01000008">
    <property type="protein sequence ID" value="TYL58078.1"/>
    <property type="molecule type" value="Genomic_DNA"/>
</dbReference>
<dbReference type="EMBL" id="JAJCJQ010000002">
    <property type="protein sequence ID" value="MCB6959914.1"/>
    <property type="molecule type" value="Genomic_DNA"/>
</dbReference>
<evidence type="ECO:0000313" key="16">
    <source>
        <dbReference type="EMBL" id="RGK45059.1"/>
    </source>
</evidence>
<evidence type="ECO:0000313" key="3">
    <source>
        <dbReference type="EMBL" id="CUM75099.1"/>
    </source>
</evidence>
<evidence type="ECO:0000313" key="2">
    <source>
        <dbReference type="EMBL" id="CRL39238.1"/>
    </source>
</evidence>
<evidence type="ECO:0000313" key="57">
    <source>
        <dbReference type="Proteomes" id="UP000284835"/>
    </source>
</evidence>
<dbReference type="Proteomes" id="UP000286104">
    <property type="component" value="Unassembled WGS sequence"/>
</dbReference>
<dbReference type="Proteomes" id="UP000283683">
    <property type="component" value="Unassembled WGS sequence"/>
</dbReference>
<dbReference type="EMBL" id="JRFS01000016">
    <property type="protein sequence ID" value="PWE83581.1"/>
    <property type="molecule type" value="Genomic_DNA"/>
</dbReference>
<dbReference type="EMBL" id="QSJS01000001">
    <property type="protein sequence ID" value="RHD98056.1"/>
    <property type="molecule type" value="Genomic_DNA"/>
</dbReference>
<dbReference type="EMBL" id="QSAZ01000001">
    <property type="protein sequence ID" value="RGW89726.1"/>
    <property type="molecule type" value="Genomic_DNA"/>
</dbReference>
<dbReference type="EMBL" id="QSTI01000002">
    <property type="protein sequence ID" value="RGM52205.1"/>
    <property type="molecule type" value="Genomic_DNA"/>
</dbReference>
<evidence type="ECO:0000313" key="54">
    <source>
        <dbReference type="Proteomes" id="UP000283683"/>
    </source>
</evidence>
<dbReference type="Proteomes" id="UP001197684">
    <property type="component" value="Unassembled WGS sequence"/>
</dbReference>
<dbReference type="EMBL" id="QSUG01000002">
    <property type="protein sequence ID" value="RGN25575.1"/>
    <property type="molecule type" value="Genomic_DNA"/>
</dbReference>
<sequence length="76" mass="8879">MRDTILEILEELRPDVDFEKETKLIDDKILESFDIVSLVSELTDEFDITIRPKDLVPENFNSVDAIEKLVKELVEE</sequence>
<dbReference type="Proteomes" id="UP000266698">
    <property type="component" value="Unassembled WGS sequence"/>
</dbReference>
<reference evidence="8" key="11">
    <citation type="submission" date="2021-10" db="EMBL/GenBank/DDBJ databases">
        <title>Collection of gut derived symbiotic bacterial strains cultured from healthy donors.</title>
        <authorList>
            <person name="Lin H."/>
            <person name="Littmann E."/>
            <person name="Claire K."/>
            <person name="Pamer E."/>
        </authorList>
    </citation>
    <scope>NUCLEOTIDE SEQUENCE</scope>
    <source>
        <strain evidence="8">MSK.22.92</strain>
    </source>
</reference>
<evidence type="ECO:0000313" key="17">
    <source>
        <dbReference type="EMBL" id="RGM52205.1"/>
    </source>
</evidence>
<evidence type="ECO:0000313" key="34">
    <source>
        <dbReference type="EMBL" id="RHL04849.1"/>
    </source>
</evidence>
<dbReference type="Proteomes" id="UP000324325">
    <property type="component" value="Unassembled WGS sequence"/>
</dbReference>
<evidence type="ECO:0000313" key="26">
    <source>
        <dbReference type="EMBL" id="RGZ94104.1"/>
    </source>
</evidence>
<dbReference type="EMBL" id="CYXM01000001">
    <property type="protein sequence ID" value="CUM75099.1"/>
    <property type="molecule type" value="Genomic_DNA"/>
</dbReference>
<evidence type="ECO:0000313" key="61">
    <source>
        <dbReference type="Proteomes" id="UP000286104"/>
    </source>
</evidence>
<dbReference type="Proteomes" id="UP001212823">
    <property type="component" value="Unassembled WGS sequence"/>
</dbReference>
<evidence type="ECO:0000313" key="43">
    <source>
        <dbReference type="Proteomes" id="UP000245905"/>
    </source>
</evidence>
<dbReference type="EMBL" id="QSAE01000017">
    <property type="protein sequence ID" value="RGW40070.1"/>
    <property type="molecule type" value="Genomic_DNA"/>
</dbReference>
<dbReference type="EMBL" id="QRON01000002">
    <property type="protein sequence ID" value="RHL29885.1"/>
    <property type="molecule type" value="Genomic_DNA"/>
</dbReference>
<keyword evidence="39" id="KW-1185">Reference proteome</keyword>
<reference evidence="12" key="8">
    <citation type="journal article" date="2020" name="Cell Host Microbe">
        <title>Functional and Genomic Variation between Human-Derived Isolates of Lachnospiraceae Reveals Inter- and Intra-Species Diversity.</title>
        <authorList>
            <person name="Sorbara M.T."/>
            <person name="Littmann E.R."/>
            <person name="Fontana E."/>
            <person name="Moody T.U."/>
            <person name="Kohout C.E."/>
            <person name="Gjonbalaj M."/>
            <person name="Eaton V."/>
            <person name="Seok R."/>
            <person name="Leiner I.M."/>
            <person name="Pamer E.G."/>
        </authorList>
    </citation>
    <scope>NUCLEOTIDE SEQUENCE</scope>
    <source>
        <strain evidence="13">MSK.16.45</strain>
        <strain evidence="12">MSK.17.79</strain>
    </source>
</reference>
<evidence type="ECO:0000313" key="12">
    <source>
        <dbReference type="EMBL" id="NSC26253.1"/>
    </source>
</evidence>
<dbReference type="EMBL" id="QSES01000007">
    <property type="protein sequence ID" value="RGZ94104.1"/>
    <property type="molecule type" value="Genomic_DNA"/>
</dbReference>
<dbReference type="Proteomes" id="UP000284835">
    <property type="component" value="Unassembled WGS sequence"/>
</dbReference>